<evidence type="ECO:0000256" key="6">
    <source>
        <dbReference type="ARBA" id="ARBA00023242"/>
    </source>
</evidence>
<protein>
    <recommendedName>
        <fullName evidence="7">JmjC domain-containing protein</fullName>
    </recommendedName>
</protein>
<evidence type="ECO:0000256" key="4">
    <source>
        <dbReference type="ARBA" id="ARBA00023002"/>
    </source>
</evidence>
<dbReference type="GO" id="GO:0005634">
    <property type="term" value="C:nucleus"/>
    <property type="evidence" value="ECO:0007669"/>
    <property type="project" value="UniProtKB-SubCell"/>
</dbReference>
<organism evidence="8 9">
    <name type="scientific">Melipona bicolor</name>
    <dbReference type="NCBI Taxonomy" id="60889"/>
    <lineage>
        <taxon>Eukaryota</taxon>
        <taxon>Metazoa</taxon>
        <taxon>Ecdysozoa</taxon>
        <taxon>Arthropoda</taxon>
        <taxon>Hexapoda</taxon>
        <taxon>Insecta</taxon>
        <taxon>Pterygota</taxon>
        <taxon>Neoptera</taxon>
        <taxon>Endopterygota</taxon>
        <taxon>Hymenoptera</taxon>
        <taxon>Apocrita</taxon>
        <taxon>Aculeata</taxon>
        <taxon>Apoidea</taxon>
        <taxon>Anthophila</taxon>
        <taxon>Apidae</taxon>
        <taxon>Melipona</taxon>
    </lineage>
</organism>
<evidence type="ECO:0000256" key="3">
    <source>
        <dbReference type="ARBA" id="ARBA00022723"/>
    </source>
</evidence>
<comment type="caution">
    <text evidence="8">The sequence shown here is derived from an EMBL/GenBank/DDBJ whole genome shotgun (WGS) entry which is preliminary data.</text>
</comment>
<dbReference type="Gene3D" id="2.60.120.650">
    <property type="entry name" value="Cupin"/>
    <property type="match status" value="1"/>
</dbReference>
<gene>
    <name evidence="8" type="ORF">K0M31_008066</name>
</gene>
<keyword evidence="9" id="KW-1185">Reference proteome</keyword>
<evidence type="ECO:0000256" key="1">
    <source>
        <dbReference type="ARBA" id="ARBA00001954"/>
    </source>
</evidence>
<dbReference type="PROSITE" id="PS51184">
    <property type="entry name" value="JMJC"/>
    <property type="match status" value="1"/>
</dbReference>
<dbReference type="AlphaFoldDB" id="A0AA40KWE4"/>
<evidence type="ECO:0000313" key="8">
    <source>
        <dbReference type="EMBL" id="KAK1135299.1"/>
    </source>
</evidence>
<dbReference type="Pfam" id="PF13621">
    <property type="entry name" value="Cupin_8"/>
    <property type="match status" value="1"/>
</dbReference>
<feature type="domain" description="JmjC" evidence="7">
    <location>
        <begin position="299"/>
        <end position="436"/>
    </location>
</feature>
<evidence type="ECO:0000259" key="7">
    <source>
        <dbReference type="PROSITE" id="PS51184"/>
    </source>
</evidence>
<dbReference type="GO" id="GO:0046872">
    <property type="term" value="F:metal ion binding"/>
    <property type="evidence" value="ECO:0007669"/>
    <property type="project" value="UniProtKB-KW"/>
</dbReference>
<evidence type="ECO:0000256" key="2">
    <source>
        <dbReference type="ARBA" id="ARBA00004123"/>
    </source>
</evidence>
<keyword evidence="5" id="KW-0408">Iron</keyword>
<accession>A0AA40KWE4</accession>
<dbReference type="EMBL" id="JAHYIQ010000002">
    <property type="protein sequence ID" value="KAK1135299.1"/>
    <property type="molecule type" value="Genomic_DNA"/>
</dbReference>
<comment type="subcellular location">
    <subcellularLocation>
        <location evidence="2">Nucleus</location>
    </subcellularLocation>
</comment>
<dbReference type="Proteomes" id="UP001177670">
    <property type="component" value="Unassembled WGS sequence"/>
</dbReference>
<evidence type="ECO:0000313" key="9">
    <source>
        <dbReference type="Proteomes" id="UP001177670"/>
    </source>
</evidence>
<keyword evidence="3" id="KW-0479">Metal-binding</keyword>
<sequence length="436" mass="50802">MLCQRTRTESYYAYDIFLKMSNCTIIANSIPWSLLGENVQNYVPVEMKIHLTSIKRNLETSIEDKIKFPSLKWIKNSLIVVEACLDKTWEILNSGHWQFVPVEYRYCYTLCTILKTVLLELQYSNGSKQFTKNTSLLKNIIQQIDKGILLGAPLPNVTDLLPKLASELNIYVAESLDWLDLEELIIDSKNLCKSILPGFTEIVQYVIPSMELFYKEIFMPKVPALMKDCIKHWKALKRWKNLKYLLSVAGNRMIPIEIGSRYTDENWSQQLLSFSEFLQKYVLTECDQVGYLAQHQLFEQIPELKDDFTVPEYCNFTDSNNVEQPDINAWFGPSGTVSPLHFDPKNNFLCQVFGYKRVILYRPSDSSNLYSYDTKLLDNTAQVDPLNPDFEKWPNFSKAKGFMVYLKPGEILYIPPKWWHHVTSLTPSFSISFWWT</sequence>
<dbReference type="InterPro" id="IPR003347">
    <property type="entry name" value="JmjC_dom"/>
</dbReference>
<dbReference type="PANTHER" id="PTHR12461:SF106">
    <property type="entry name" value="BIFUNCTIONAL PEPTIDASE AND ARGINYL-HYDROXYLASE JMJD5"/>
    <property type="match status" value="1"/>
</dbReference>
<keyword evidence="6" id="KW-0539">Nucleus</keyword>
<proteinExistence type="predicted"/>
<dbReference type="SUPFAM" id="SSF51197">
    <property type="entry name" value="Clavaminate synthase-like"/>
    <property type="match status" value="1"/>
</dbReference>
<dbReference type="GO" id="GO:0051864">
    <property type="term" value="F:histone H3K36 demethylase activity"/>
    <property type="evidence" value="ECO:0007669"/>
    <property type="project" value="TreeGrafter"/>
</dbReference>
<name>A0AA40KWE4_9HYME</name>
<dbReference type="PANTHER" id="PTHR12461">
    <property type="entry name" value="HYPOXIA-INDUCIBLE FACTOR 1 ALPHA INHIBITOR-RELATED"/>
    <property type="match status" value="1"/>
</dbReference>
<dbReference type="InterPro" id="IPR041667">
    <property type="entry name" value="Cupin_8"/>
</dbReference>
<evidence type="ECO:0000256" key="5">
    <source>
        <dbReference type="ARBA" id="ARBA00023004"/>
    </source>
</evidence>
<keyword evidence="4" id="KW-0560">Oxidoreductase</keyword>
<comment type="cofactor">
    <cofactor evidence="1">
        <name>Fe(2+)</name>
        <dbReference type="ChEBI" id="CHEBI:29033"/>
    </cofactor>
</comment>
<dbReference type="SMART" id="SM00558">
    <property type="entry name" value="JmjC"/>
    <property type="match status" value="1"/>
</dbReference>
<reference evidence="8" key="1">
    <citation type="submission" date="2021-10" db="EMBL/GenBank/DDBJ databases">
        <title>Melipona bicolor Genome sequencing and assembly.</title>
        <authorList>
            <person name="Araujo N.S."/>
            <person name="Arias M.C."/>
        </authorList>
    </citation>
    <scope>NUCLEOTIDE SEQUENCE</scope>
    <source>
        <strain evidence="8">USP_2M_L1-L4_2017</strain>
        <tissue evidence="8">Whole body</tissue>
    </source>
</reference>